<proteinExistence type="predicted"/>
<gene>
    <name evidence="6" type="ORF">EIP91_001731</name>
</gene>
<evidence type="ECO:0000259" key="5">
    <source>
        <dbReference type="PROSITE" id="PS50865"/>
    </source>
</evidence>
<evidence type="ECO:0000256" key="3">
    <source>
        <dbReference type="ARBA" id="ARBA00022833"/>
    </source>
</evidence>
<reference evidence="6 7" key="1">
    <citation type="submission" date="2018-11" db="EMBL/GenBank/DDBJ databases">
        <title>Genome assembly of Steccherinum ochraceum LE-BIN_3174, the white-rot fungus of the Steccherinaceae family (The Residual Polyporoid clade, Polyporales, Basidiomycota).</title>
        <authorList>
            <person name="Fedorova T.V."/>
            <person name="Glazunova O.A."/>
            <person name="Landesman E.O."/>
            <person name="Moiseenko K.V."/>
            <person name="Psurtseva N.V."/>
            <person name="Savinova O.S."/>
            <person name="Shakhova N.V."/>
            <person name="Tyazhelova T.V."/>
            <person name="Vasina D.V."/>
        </authorList>
    </citation>
    <scope>NUCLEOTIDE SEQUENCE [LARGE SCALE GENOMIC DNA]</scope>
    <source>
        <strain evidence="6 7">LE-BIN_3174</strain>
    </source>
</reference>
<evidence type="ECO:0000256" key="4">
    <source>
        <dbReference type="PROSITE-ProRule" id="PRU00134"/>
    </source>
</evidence>
<evidence type="ECO:0000313" key="6">
    <source>
        <dbReference type="EMBL" id="TCD66122.1"/>
    </source>
</evidence>
<dbReference type="PROSITE" id="PS50865">
    <property type="entry name" value="ZF_MYND_2"/>
    <property type="match status" value="1"/>
</dbReference>
<dbReference type="SUPFAM" id="SSF144232">
    <property type="entry name" value="HIT/MYND zinc finger-like"/>
    <property type="match status" value="1"/>
</dbReference>
<name>A0A4R0RFS6_9APHY</name>
<dbReference type="InterPro" id="IPR002893">
    <property type="entry name" value="Znf_MYND"/>
</dbReference>
<feature type="domain" description="MYND-type" evidence="5">
    <location>
        <begin position="782"/>
        <end position="821"/>
    </location>
</feature>
<comment type="caution">
    <text evidence="6">The sequence shown here is derived from an EMBL/GenBank/DDBJ whole genome shotgun (WGS) entry which is preliminary data.</text>
</comment>
<dbReference type="GO" id="GO:0008270">
    <property type="term" value="F:zinc ion binding"/>
    <property type="evidence" value="ECO:0007669"/>
    <property type="project" value="UniProtKB-KW"/>
</dbReference>
<keyword evidence="7" id="KW-1185">Reference proteome</keyword>
<dbReference type="STRING" id="92696.A0A4R0RFS6"/>
<evidence type="ECO:0000313" key="7">
    <source>
        <dbReference type="Proteomes" id="UP000292702"/>
    </source>
</evidence>
<dbReference type="Proteomes" id="UP000292702">
    <property type="component" value="Unassembled WGS sequence"/>
</dbReference>
<protein>
    <recommendedName>
        <fullName evidence="5">MYND-type domain-containing protein</fullName>
    </recommendedName>
</protein>
<dbReference type="Gene3D" id="6.10.140.2220">
    <property type="match status" value="1"/>
</dbReference>
<keyword evidence="2 4" id="KW-0863">Zinc-finger</keyword>
<organism evidence="6 7">
    <name type="scientific">Steccherinum ochraceum</name>
    <dbReference type="NCBI Taxonomy" id="92696"/>
    <lineage>
        <taxon>Eukaryota</taxon>
        <taxon>Fungi</taxon>
        <taxon>Dikarya</taxon>
        <taxon>Basidiomycota</taxon>
        <taxon>Agaricomycotina</taxon>
        <taxon>Agaricomycetes</taxon>
        <taxon>Polyporales</taxon>
        <taxon>Steccherinaceae</taxon>
        <taxon>Steccherinum</taxon>
    </lineage>
</organism>
<accession>A0A4R0RFS6</accession>
<evidence type="ECO:0000256" key="2">
    <source>
        <dbReference type="ARBA" id="ARBA00022771"/>
    </source>
</evidence>
<dbReference type="EMBL" id="RWJN01000148">
    <property type="protein sequence ID" value="TCD66122.1"/>
    <property type="molecule type" value="Genomic_DNA"/>
</dbReference>
<evidence type="ECO:0000256" key="1">
    <source>
        <dbReference type="ARBA" id="ARBA00022723"/>
    </source>
</evidence>
<sequence length="828" mass="92762">MQTPDNRALDLHKLSRFTNPLLACRESFATDFTVKFAKAIRDDSCELVGCVAMANLNYFMQAAPDPFVQASHASGATGLIPSLIMACKGYRSATDSLCRLLQTPDADLVNKFVTYTASFNFISFIGATLRYSVDHVAPTLSKPVQYLISILTAHCSQRTTNGGDQSGHSRQRMALYLTSQRVWHDTFKSLQDIKPQTSLPLADLILQARLKHHALQAWKDYGLSLRLREDDTDVVTLKGPSEPCAEGCGSARAATAFSTVTFNVRRAIGTLVIEMYARRCDELPKAMSPSNIIDTGQGLQVPAVEVRQTFLAQAIARGEDFDPDDVPWYEVLSREPETIVAWIKFMHKEHWEIVFLLSDLTEVLEDEEECTKIWPAVAADNLPGVLMKIILDPDTFSEDESSFHFTDLNYGNDVLTTLAPCLTMLRRILEPDDWEETASQRDVQCVYNILDTLPQFCERMWGLRHFIQIPKEEFPREIANDTFQSSAILCVATMACLHEDILILPELDVLAAHFLLYSWTYSSDEDEARQVLQFVYRLLKADDSDSGREQFVKTLMASNDGFPTDFVDKICYYLRDESLVGKDAQVLLRILQVMTMADAEKVLVRVALADNSDLLQSVMTAQMFATDAVVLTFQLLGAAVNVERYKNFCGKYNFIATLACATMDVVGLGDPDYLKIVKALLLAHSAIWGKRPRAGPPSASHQSSVESTKRIWHDTLESLKAVRTFDAAHSMVKADGLDAWRKLGSLLHLADGVNVKTLHVPSDLSQERAYWKIPKRCFYNPCACSFRANHHLRVCKGCFRALYCNLTCQNSDWKAGHRLLCKGSADAD</sequence>
<dbReference type="Pfam" id="PF01753">
    <property type="entry name" value="zf-MYND"/>
    <property type="match status" value="1"/>
</dbReference>
<keyword evidence="1" id="KW-0479">Metal-binding</keyword>
<dbReference type="OrthoDB" id="2150766at2759"/>
<dbReference type="AlphaFoldDB" id="A0A4R0RFS6"/>
<keyword evidence="3" id="KW-0862">Zinc</keyword>